<dbReference type="InParanoid" id="A0A6P8HJM5"/>
<proteinExistence type="predicted"/>
<evidence type="ECO:0000313" key="2">
    <source>
        <dbReference type="RefSeq" id="XP_031556036.1"/>
    </source>
</evidence>
<reference evidence="2" key="1">
    <citation type="submission" date="2025-08" db="UniProtKB">
        <authorList>
            <consortium name="RefSeq"/>
        </authorList>
    </citation>
    <scope>IDENTIFICATION</scope>
    <source>
        <tissue evidence="2">Tentacle</tissue>
    </source>
</reference>
<dbReference type="Proteomes" id="UP000515163">
    <property type="component" value="Unplaced"/>
</dbReference>
<sequence>MRNRMEVGDYVIDSDTESDCSSNGGSKRVQWADDLVEIRYFSTPHDFKKSFRKKIRKIKEKAGELSDKPLKIITSMGEVSATIFQHGLEFISKHHGPHGSFDTDLVSYEDLEQEWDRLFKIYAVPTSEGLDTVEENNSKRTT</sequence>
<dbReference type="KEGG" id="aten:116292822"/>
<evidence type="ECO:0000313" key="1">
    <source>
        <dbReference type="Proteomes" id="UP000515163"/>
    </source>
</evidence>
<name>A0A6P8HJM5_ACTTE</name>
<protein>
    <submittedName>
        <fullName evidence="2">Uncharacterized protein LOC116292822</fullName>
    </submittedName>
</protein>
<dbReference type="OrthoDB" id="5960686at2759"/>
<dbReference type="RefSeq" id="XP_031556036.1">
    <property type="nucleotide sequence ID" value="XM_031700176.1"/>
</dbReference>
<dbReference type="GeneID" id="116292822"/>
<organism evidence="1 2">
    <name type="scientific">Actinia tenebrosa</name>
    <name type="common">Australian red waratah sea anemone</name>
    <dbReference type="NCBI Taxonomy" id="6105"/>
    <lineage>
        <taxon>Eukaryota</taxon>
        <taxon>Metazoa</taxon>
        <taxon>Cnidaria</taxon>
        <taxon>Anthozoa</taxon>
        <taxon>Hexacorallia</taxon>
        <taxon>Actiniaria</taxon>
        <taxon>Actiniidae</taxon>
        <taxon>Actinia</taxon>
    </lineage>
</organism>
<dbReference type="AlphaFoldDB" id="A0A6P8HJM5"/>
<accession>A0A6P8HJM5</accession>
<keyword evidence="1" id="KW-1185">Reference proteome</keyword>
<gene>
    <name evidence="2" type="primary">LOC116292822</name>
</gene>